<dbReference type="RefSeq" id="WP_059285752.1">
    <property type="nucleotide sequence ID" value="NZ_LNQU01000039.1"/>
</dbReference>
<reference evidence="1 2" key="1">
    <citation type="submission" date="2018-05" db="EMBL/GenBank/DDBJ databases">
        <title>Genomic Encyclopedia of Type Strains, Phase IV (KMG-IV): sequencing the most valuable type-strain genomes for metagenomic binning, comparative biology and taxonomic classification.</title>
        <authorList>
            <person name="Goeker M."/>
        </authorList>
    </citation>
    <scope>NUCLEOTIDE SEQUENCE [LARGE SCALE GENOMIC DNA]</scope>
    <source>
        <strain evidence="1 2">DSM 25134</strain>
    </source>
</reference>
<gene>
    <name evidence="1" type="ORF">DFR38_101190</name>
</gene>
<dbReference type="Proteomes" id="UP000248395">
    <property type="component" value="Unassembled WGS sequence"/>
</dbReference>
<evidence type="ECO:0000313" key="1">
    <source>
        <dbReference type="EMBL" id="PXX51129.1"/>
    </source>
</evidence>
<dbReference type="EMBL" id="QJKC01000001">
    <property type="protein sequence ID" value="PXX51129.1"/>
    <property type="molecule type" value="Genomic_DNA"/>
</dbReference>
<keyword evidence="2" id="KW-1185">Reference proteome</keyword>
<name>A0A318JPR2_9NEIS</name>
<dbReference type="OrthoDB" id="9134102at2"/>
<evidence type="ECO:0000313" key="2">
    <source>
        <dbReference type="Proteomes" id="UP000248395"/>
    </source>
</evidence>
<comment type="caution">
    <text evidence="1">The sequence shown here is derived from an EMBL/GenBank/DDBJ whole genome shotgun (WGS) entry which is preliminary data.</text>
</comment>
<dbReference type="AlphaFoldDB" id="A0A318JPR2"/>
<protein>
    <recommendedName>
        <fullName evidence="3">Competence protein CoiA-like protein</fullName>
    </recommendedName>
</protein>
<accession>A0A318JPR2</accession>
<sequence length="291" mass="32821">MTSPSQPMMTFALADDGRMVHVDDVPTGMSCECTCPGCHKRLIAKNAGREKTHHFAHEAGTDAQGCAETALHQAAKQVVLEFHRIKAPAGQLSLQQNADLHLTNVLLEHRLQAASGDVVVDCHAQSAHGAFAIEIAVHHKVDDVKADKLQELSLPTLEIDLSDMVTLPWSWNELEDAVLFDLERRKWIEGAAEPSSFAGELDALTPISNLMDQWPDAQRFAVGNVWVWFRRLPYGNYSVYHRFDESTRRIVESICRGRGRWEPRYKNWIIFDRFKDVVLSELISRTAPLDQ</sequence>
<evidence type="ECO:0008006" key="3">
    <source>
        <dbReference type="Google" id="ProtNLM"/>
    </source>
</evidence>
<proteinExistence type="predicted"/>
<organism evidence="1 2">
    <name type="scientific">Aquitalea magnusonii</name>
    <dbReference type="NCBI Taxonomy" id="332411"/>
    <lineage>
        <taxon>Bacteria</taxon>
        <taxon>Pseudomonadati</taxon>
        <taxon>Pseudomonadota</taxon>
        <taxon>Betaproteobacteria</taxon>
        <taxon>Neisseriales</taxon>
        <taxon>Chromobacteriaceae</taxon>
        <taxon>Aquitalea</taxon>
    </lineage>
</organism>